<feature type="transmembrane region" description="Helical" evidence="2">
    <location>
        <begin position="267"/>
        <end position="285"/>
    </location>
</feature>
<dbReference type="InterPro" id="IPR008756">
    <property type="entry name" value="Peptidase_M56"/>
</dbReference>
<dbReference type="Proteomes" id="UP001303899">
    <property type="component" value="Unassembled WGS sequence"/>
</dbReference>
<gene>
    <name evidence="4" type="ORF">VB776_22830</name>
</gene>
<evidence type="ECO:0000256" key="1">
    <source>
        <dbReference type="SAM" id="MobiDB-lite"/>
    </source>
</evidence>
<dbReference type="Pfam" id="PF05569">
    <property type="entry name" value="Peptidase_M56"/>
    <property type="match status" value="1"/>
</dbReference>
<keyword evidence="5" id="KW-1185">Reference proteome</keyword>
<keyword evidence="2" id="KW-1133">Transmembrane helix</keyword>
<keyword evidence="2" id="KW-0812">Transmembrane</keyword>
<feature type="domain" description="Peptidase M56" evidence="3">
    <location>
        <begin position="152"/>
        <end position="255"/>
    </location>
</feature>
<reference evidence="4 5" key="1">
    <citation type="submission" date="2023-12" db="EMBL/GenBank/DDBJ databases">
        <title>Novel species of the genus Arcicella isolated from rivers.</title>
        <authorList>
            <person name="Lu H."/>
        </authorList>
    </citation>
    <scope>NUCLEOTIDE SEQUENCE [LARGE SCALE GENOMIC DNA]</scope>
    <source>
        <strain evidence="4 5">DC2W</strain>
    </source>
</reference>
<comment type="caution">
    <text evidence="4">The sequence shown here is derived from an EMBL/GenBank/DDBJ whole genome shotgun (WGS) entry which is preliminary data.</text>
</comment>
<proteinExistence type="predicted"/>
<sequence length="458" mass="53468">MKYLLESSISMTLLYALYFFVFRNFTFVRLNRIYLLLGLVFSLLIPNFTWELTEMTSTSQKLVNYAQFYSLKQLETFGNRSGEVSENSKAEIFNGFTWMYFCYFLGLLWMSIRFVILLFKLFSLKKKSAKPYIRTKGKFANSSFFNLIFIDDTHLDKTEIEQVLAHERWHVRLFHSYDLLFVELLKIVFWFNPIVYLYQLSLAEVHEYEVDSLMVEQYHPRNYAHLLLKLAGIQTQPMMVHSFSRKPLSERIHFLFTKQKSLPMKKIAYLSVLPILGLITMAFSFETVVKKIQEKPNKNVEIPRNSVLNTYPEVKVSDNKKLYTIRENERKDQISMTLSPRKITSDLVNGIVAEQFKSYGFLVKVKNTEYNEAKKLSRIEISLEENEKSKNARDKKKAKVSDLPTHFSFNLSKMINKNPKDLDATIVLFADKSTGEHFVAPLGPPPPPPPPIAAKIKK</sequence>
<organism evidence="4 5">
    <name type="scientific">Arcicella gelida</name>
    <dbReference type="NCBI Taxonomy" id="2984195"/>
    <lineage>
        <taxon>Bacteria</taxon>
        <taxon>Pseudomonadati</taxon>
        <taxon>Bacteroidota</taxon>
        <taxon>Cytophagia</taxon>
        <taxon>Cytophagales</taxon>
        <taxon>Flectobacillaceae</taxon>
        <taxon>Arcicella</taxon>
    </lineage>
</organism>
<name>A0ABU5SBC7_9BACT</name>
<dbReference type="RefSeq" id="WP_323699187.1">
    <property type="nucleotide sequence ID" value="NZ_JAYGIL010000044.1"/>
</dbReference>
<accession>A0ABU5SBC7</accession>
<dbReference type="EMBL" id="JAYGIL010000044">
    <property type="protein sequence ID" value="MEA5405792.1"/>
    <property type="molecule type" value="Genomic_DNA"/>
</dbReference>
<dbReference type="PANTHER" id="PTHR34978:SF3">
    <property type="entry name" value="SLR0241 PROTEIN"/>
    <property type="match status" value="1"/>
</dbReference>
<dbReference type="PANTHER" id="PTHR34978">
    <property type="entry name" value="POSSIBLE SENSOR-TRANSDUCER PROTEIN BLAR"/>
    <property type="match status" value="1"/>
</dbReference>
<evidence type="ECO:0000259" key="3">
    <source>
        <dbReference type="Pfam" id="PF05569"/>
    </source>
</evidence>
<feature type="compositionally biased region" description="Pro residues" evidence="1">
    <location>
        <begin position="442"/>
        <end position="452"/>
    </location>
</feature>
<evidence type="ECO:0000313" key="5">
    <source>
        <dbReference type="Proteomes" id="UP001303899"/>
    </source>
</evidence>
<feature type="transmembrane region" description="Helical" evidence="2">
    <location>
        <begin position="98"/>
        <end position="122"/>
    </location>
</feature>
<evidence type="ECO:0000313" key="4">
    <source>
        <dbReference type="EMBL" id="MEA5405792.1"/>
    </source>
</evidence>
<keyword evidence="2" id="KW-0472">Membrane</keyword>
<feature type="transmembrane region" description="Helical" evidence="2">
    <location>
        <begin position="6"/>
        <end position="26"/>
    </location>
</feature>
<feature type="region of interest" description="Disordered" evidence="1">
    <location>
        <begin position="437"/>
        <end position="458"/>
    </location>
</feature>
<protein>
    <submittedName>
        <fullName evidence="4">M56 family metallopeptidase</fullName>
    </submittedName>
</protein>
<feature type="transmembrane region" description="Helical" evidence="2">
    <location>
        <begin position="33"/>
        <end position="50"/>
    </location>
</feature>
<evidence type="ECO:0000256" key="2">
    <source>
        <dbReference type="SAM" id="Phobius"/>
    </source>
</evidence>
<dbReference type="InterPro" id="IPR052173">
    <property type="entry name" value="Beta-lactam_resp_regulator"/>
</dbReference>